<proteinExistence type="predicted"/>
<dbReference type="EMBL" id="SRZB01000040">
    <property type="protein sequence ID" value="TGX97030.1"/>
    <property type="molecule type" value="Genomic_DNA"/>
</dbReference>
<accession>A0AC61QWN5</accession>
<reference evidence="1" key="1">
    <citation type="submission" date="2019-04" db="EMBL/GenBank/DDBJ databases">
        <title>Microbes associate with the intestines of laboratory mice.</title>
        <authorList>
            <person name="Navarre W."/>
            <person name="Wong E."/>
            <person name="Huang K."/>
            <person name="Tropini C."/>
            <person name="Ng K."/>
            <person name="Yu B."/>
        </authorList>
    </citation>
    <scope>NUCLEOTIDE SEQUENCE</scope>
    <source>
        <strain evidence="1">NM72_1-8</strain>
    </source>
</reference>
<dbReference type="Proteomes" id="UP000307720">
    <property type="component" value="Unassembled WGS sequence"/>
</dbReference>
<organism evidence="1 2">
    <name type="scientific">Hominisplanchenecus murintestinalis</name>
    <dbReference type="NCBI Taxonomy" id="2941517"/>
    <lineage>
        <taxon>Bacteria</taxon>
        <taxon>Bacillati</taxon>
        <taxon>Bacillota</taxon>
        <taxon>Clostridia</taxon>
        <taxon>Lachnospirales</taxon>
        <taxon>Lachnospiraceae</taxon>
        <taxon>Hominisplanchenecus</taxon>
    </lineage>
</organism>
<name>A0AC61QWN5_9FIRM</name>
<keyword evidence="2" id="KW-1185">Reference proteome</keyword>
<evidence type="ECO:0000313" key="1">
    <source>
        <dbReference type="EMBL" id="TGX97030.1"/>
    </source>
</evidence>
<comment type="caution">
    <text evidence="1">The sequence shown here is derived from an EMBL/GenBank/DDBJ whole genome shotgun (WGS) entry which is preliminary data.</text>
</comment>
<gene>
    <name evidence="1" type="ORF">E5357_14010</name>
</gene>
<protein>
    <submittedName>
        <fullName evidence="1">Uncharacterized protein</fullName>
    </submittedName>
</protein>
<evidence type="ECO:0000313" key="2">
    <source>
        <dbReference type="Proteomes" id="UP000307720"/>
    </source>
</evidence>
<sequence>MEKEPDKKYETMKKIMDALEDILCSYQGRGHLSVYVDLDSLAVFANLIAYGQVQVENYRYDYDGNIREDKEAVRIYRELAPQTRWRVGQHTQIEAIRMNALKQLASLGTPTYQEQIYYADTGSALVCGEILPYGIFQLFTDMLEVKKLYVFPYPFREGWEEPLYFSFEPTEAARKEMRKYVEEKLDEMLRIMREKSESLDGIIPKVNEEGVSENLCK</sequence>